<dbReference type="SUPFAM" id="SSF52172">
    <property type="entry name" value="CheY-like"/>
    <property type="match status" value="1"/>
</dbReference>
<dbReference type="Proteomes" id="UP001354931">
    <property type="component" value="Unassembled WGS sequence"/>
</dbReference>
<keyword evidence="1" id="KW-0805">Transcription regulation</keyword>
<organism evidence="5 6">
    <name type="scientific">Streptomyces endophyticus</name>
    <dbReference type="NCBI Taxonomy" id="714166"/>
    <lineage>
        <taxon>Bacteria</taxon>
        <taxon>Bacillati</taxon>
        <taxon>Actinomycetota</taxon>
        <taxon>Actinomycetes</taxon>
        <taxon>Kitasatosporales</taxon>
        <taxon>Streptomycetaceae</taxon>
        <taxon>Streptomyces</taxon>
    </lineage>
</organism>
<evidence type="ECO:0000259" key="4">
    <source>
        <dbReference type="PROSITE" id="PS50921"/>
    </source>
</evidence>
<gene>
    <name evidence="5" type="ORF">OKJ99_06135</name>
</gene>
<evidence type="ECO:0000256" key="2">
    <source>
        <dbReference type="ARBA" id="ARBA00023163"/>
    </source>
</evidence>
<feature type="compositionally biased region" description="Basic and acidic residues" evidence="3">
    <location>
        <begin position="62"/>
        <end position="74"/>
    </location>
</feature>
<dbReference type="InterPro" id="IPR029016">
    <property type="entry name" value="GAF-like_dom_sf"/>
</dbReference>
<dbReference type="SMART" id="SM01012">
    <property type="entry name" value="ANTAR"/>
    <property type="match status" value="1"/>
</dbReference>
<evidence type="ECO:0000313" key="5">
    <source>
        <dbReference type="EMBL" id="MEB8337092.1"/>
    </source>
</evidence>
<dbReference type="Pfam" id="PF03861">
    <property type="entry name" value="ANTAR"/>
    <property type="match status" value="1"/>
</dbReference>
<dbReference type="InterPro" id="IPR036388">
    <property type="entry name" value="WH-like_DNA-bd_sf"/>
</dbReference>
<proteinExistence type="predicted"/>
<dbReference type="EMBL" id="JAOZYC010000033">
    <property type="protein sequence ID" value="MEB8337092.1"/>
    <property type="molecule type" value="Genomic_DNA"/>
</dbReference>
<name>A0ABU6F2N6_9ACTN</name>
<dbReference type="Gene3D" id="1.10.10.10">
    <property type="entry name" value="Winged helix-like DNA-binding domain superfamily/Winged helix DNA-binding domain"/>
    <property type="match status" value="1"/>
</dbReference>
<evidence type="ECO:0000256" key="1">
    <source>
        <dbReference type="ARBA" id="ARBA00023015"/>
    </source>
</evidence>
<keyword evidence="2" id="KW-0804">Transcription</keyword>
<dbReference type="InterPro" id="IPR011006">
    <property type="entry name" value="CheY-like_superfamily"/>
</dbReference>
<dbReference type="InterPro" id="IPR005561">
    <property type="entry name" value="ANTAR"/>
</dbReference>
<protein>
    <submittedName>
        <fullName evidence="5">GAF and ANTAR domain-containing protein</fullName>
    </submittedName>
</protein>
<dbReference type="PROSITE" id="PS50921">
    <property type="entry name" value="ANTAR"/>
    <property type="match status" value="1"/>
</dbReference>
<dbReference type="RefSeq" id="WP_326014727.1">
    <property type="nucleotide sequence ID" value="NZ_JAOZYC010000033.1"/>
</dbReference>
<reference evidence="5 6" key="1">
    <citation type="submission" date="2022-10" db="EMBL/GenBank/DDBJ databases">
        <authorList>
            <person name="Xie J."/>
            <person name="Shen N."/>
        </authorList>
    </citation>
    <scope>NUCLEOTIDE SEQUENCE [LARGE SCALE GENOMIC DNA]</scope>
    <source>
        <strain evidence="5 6">YIM65594</strain>
    </source>
</reference>
<dbReference type="Gene3D" id="3.30.450.40">
    <property type="match status" value="1"/>
</dbReference>
<keyword evidence="6" id="KW-1185">Reference proteome</keyword>
<dbReference type="SUPFAM" id="SSF55781">
    <property type="entry name" value="GAF domain-like"/>
    <property type="match status" value="1"/>
</dbReference>
<evidence type="ECO:0000313" key="6">
    <source>
        <dbReference type="Proteomes" id="UP001354931"/>
    </source>
</evidence>
<comment type="caution">
    <text evidence="5">The sequence shown here is derived from an EMBL/GenBank/DDBJ whole genome shotgun (WGS) entry which is preliminary data.</text>
</comment>
<evidence type="ECO:0000256" key="3">
    <source>
        <dbReference type="SAM" id="MobiDB-lite"/>
    </source>
</evidence>
<accession>A0ABU6F2N6</accession>
<sequence length="246" mass="26739">MSGETSELRLAVALLEYSEIFRDAFDPPRYLRRLTDHCVDLLGALGAGVLLARPYCPTPASHRSEQQEDVRELVASDSPASPAHDTLQTGRAVAPVKLGAATTAARWPAFTAIARRRGIVYAYAVPLREADDLVGALAVFQAEPSACKGEFAIAQVLADAATTGLHNHRVHARYQDLTEQLGAALASRVRIEQAKGMLAERWATAPDAAFMALRRYARSNRLPLDQVAHAVIRRTLPDGRVRPDPS</sequence>
<feature type="region of interest" description="Disordered" evidence="3">
    <location>
        <begin position="60"/>
        <end position="88"/>
    </location>
</feature>
<feature type="domain" description="ANTAR" evidence="4">
    <location>
        <begin position="171"/>
        <end position="232"/>
    </location>
</feature>